<organism evidence="1 2">
    <name type="scientific">Algoriphagus iocasae</name>
    <dbReference type="NCBI Taxonomy" id="1836499"/>
    <lineage>
        <taxon>Bacteria</taxon>
        <taxon>Pseudomonadati</taxon>
        <taxon>Bacteroidota</taxon>
        <taxon>Cytophagia</taxon>
        <taxon>Cytophagales</taxon>
        <taxon>Cyclobacteriaceae</taxon>
        <taxon>Algoriphagus</taxon>
    </lineage>
</organism>
<accession>A0A841MYP5</accession>
<evidence type="ECO:0000313" key="1">
    <source>
        <dbReference type="EMBL" id="MBB6327111.1"/>
    </source>
</evidence>
<gene>
    <name evidence="1" type="ORF">FHS59_002739</name>
</gene>
<comment type="caution">
    <text evidence="1">The sequence shown here is derived from an EMBL/GenBank/DDBJ whole genome shotgun (WGS) entry which is preliminary data.</text>
</comment>
<protein>
    <submittedName>
        <fullName evidence="1">Uncharacterized protein</fullName>
    </submittedName>
</protein>
<name>A0A841MYP5_9BACT</name>
<keyword evidence="2" id="KW-1185">Reference proteome</keyword>
<dbReference type="Proteomes" id="UP000588604">
    <property type="component" value="Unassembled WGS sequence"/>
</dbReference>
<reference evidence="1 2" key="1">
    <citation type="submission" date="2020-08" db="EMBL/GenBank/DDBJ databases">
        <title>Genomic Encyclopedia of Type Strains, Phase IV (KMG-IV): sequencing the most valuable type-strain genomes for metagenomic binning, comparative biology and taxonomic classification.</title>
        <authorList>
            <person name="Goeker M."/>
        </authorList>
    </citation>
    <scope>NUCLEOTIDE SEQUENCE [LARGE SCALE GENOMIC DNA]</scope>
    <source>
        <strain evidence="1 2">DSM 102044</strain>
    </source>
</reference>
<dbReference type="RefSeq" id="WP_184495759.1">
    <property type="nucleotide sequence ID" value="NZ_JACIJO010000002.1"/>
</dbReference>
<dbReference type="EMBL" id="JACIJO010000002">
    <property type="protein sequence ID" value="MBB6327111.1"/>
    <property type="molecule type" value="Genomic_DNA"/>
</dbReference>
<evidence type="ECO:0000313" key="2">
    <source>
        <dbReference type="Proteomes" id="UP000588604"/>
    </source>
</evidence>
<proteinExistence type="predicted"/>
<dbReference type="AlphaFoldDB" id="A0A841MYP5"/>
<sequence>MDKKGKSPTRVVQGSNECSSSFQNIRYTKDTYFLAQEKRVFRAFWGPPRTMLEVEAITGIMRSNICYFVGDWLKTNSIKLVGEGICSVSKHKAGRYSTDPKYWKGGEDES</sequence>